<organism evidence="2 3">
    <name type="scientific">Papaver nudicaule</name>
    <name type="common">Iceland poppy</name>
    <dbReference type="NCBI Taxonomy" id="74823"/>
    <lineage>
        <taxon>Eukaryota</taxon>
        <taxon>Viridiplantae</taxon>
        <taxon>Streptophyta</taxon>
        <taxon>Embryophyta</taxon>
        <taxon>Tracheophyta</taxon>
        <taxon>Spermatophyta</taxon>
        <taxon>Magnoliopsida</taxon>
        <taxon>Ranunculales</taxon>
        <taxon>Papaveraceae</taxon>
        <taxon>Papaveroideae</taxon>
        <taxon>Papaver</taxon>
    </lineage>
</organism>
<evidence type="ECO:0000313" key="3">
    <source>
        <dbReference type="Proteomes" id="UP001177140"/>
    </source>
</evidence>
<dbReference type="SUPFAM" id="SSF55681">
    <property type="entry name" value="Class II aaRS and biotin synthetases"/>
    <property type="match status" value="1"/>
</dbReference>
<proteinExistence type="predicted"/>
<dbReference type="GO" id="GO:0006432">
    <property type="term" value="P:phenylalanyl-tRNA aminoacylation"/>
    <property type="evidence" value="ECO:0007669"/>
    <property type="project" value="InterPro"/>
</dbReference>
<evidence type="ECO:0000259" key="1">
    <source>
        <dbReference type="Pfam" id="PF17759"/>
    </source>
</evidence>
<accession>A0AA41UYP1</accession>
<name>A0AA41UYP1_PAPNU</name>
<dbReference type="InterPro" id="IPR045060">
    <property type="entry name" value="Phe-tRNA-ligase_IIc_bsu"/>
</dbReference>
<dbReference type="InterPro" id="IPR041616">
    <property type="entry name" value="PheRS_beta_core"/>
</dbReference>
<sequence length="80" mass="8851">MQIVDVPWIENPKDGDNTAGYFLAGSKKTEVTSFLPGREADIILNGKQVGSLGIVHPKVLSNFNINFPCSYMEMDVECFL</sequence>
<evidence type="ECO:0000313" key="2">
    <source>
        <dbReference type="EMBL" id="MCL7027800.1"/>
    </source>
</evidence>
<dbReference type="InterPro" id="IPR045864">
    <property type="entry name" value="aa-tRNA-synth_II/BPL/LPL"/>
</dbReference>
<dbReference type="Pfam" id="PF17759">
    <property type="entry name" value="tRNA_synthFbeta"/>
    <property type="match status" value="1"/>
</dbReference>
<reference evidence="2" key="1">
    <citation type="submission" date="2022-03" db="EMBL/GenBank/DDBJ databases">
        <title>A functionally conserved STORR gene fusion in Papaver species that diverged 16.8 million years ago.</title>
        <authorList>
            <person name="Catania T."/>
        </authorList>
    </citation>
    <scope>NUCLEOTIDE SEQUENCE</scope>
    <source>
        <strain evidence="2">S-191538</strain>
    </source>
</reference>
<comment type="caution">
    <text evidence="2">The sequence shown here is derived from an EMBL/GenBank/DDBJ whole genome shotgun (WGS) entry which is preliminary data.</text>
</comment>
<dbReference type="PANTHER" id="PTHR10947:SF0">
    <property type="entry name" value="PHENYLALANINE--TRNA LIGASE BETA SUBUNIT"/>
    <property type="match status" value="1"/>
</dbReference>
<dbReference type="PANTHER" id="PTHR10947">
    <property type="entry name" value="PHENYLALANYL-TRNA SYNTHETASE BETA CHAIN AND LEUCINE-RICH REPEAT-CONTAINING PROTEIN 47"/>
    <property type="match status" value="1"/>
</dbReference>
<dbReference type="Gene3D" id="3.30.930.10">
    <property type="entry name" value="Bira Bifunctional Protein, Domain 2"/>
    <property type="match status" value="1"/>
</dbReference>
<keyword evidence="3" id="KW-1185">Reference proteome</keyword>
<dbReference type="EMBL" id="JAJJMA010072192">
    <property type="protein sequence ID" value="MCL7027800.1"/>
    <property type="molecule type" value="Genomic_DNA"/>
</dbReference>
<dbReference type="GO" id="GO:0009328">
    <property type="term" value="C:phenylalanine-tRNA ligase complex"/>
    <property type="evidence" value="ECO:0007669"/>
    <property type="project" value="TreeGrafter"/>
</dbReference>
<feature type="domain" description="Phenylalanyl tRNA synthetase beta chain core" evidence="1">
    <location>
        <begin position="27"/>
        <end position="76"/>
    </location>
</feature>
<gene>
    <name evidence="2" type="ORF">MKW94_008537</name>
</gene>
<dbReference type="Proteomes" id="UP001177140">
    <property type="component" value="Unassembled WGS sequence"/>
</dbReference>
<dbReference type="GO" id="GO:0004826">
    <property type="term" value="F:phenylalanine-tRNA ligase activity"/>
    <property type="evidence" value="ECO:0007669"/>
    <property type="project" value="InterPro"/>
</dbReference>
<protein>
    <recommendedName>
        <fullName evidence="1">Phenylalanyl tRNA synthetase beta chain core domain-containing protein</fullName>
    </recommendedName>
</protein>
<dbReference type="AlphaFoldDB" id="A0AA41UYP1"/>